<dbReference type="AlphaFoldDB" id="A0A1G2H1B1"/>
<dbReference type="Pfam" id="PF12686">
    <property type="entry name" value="DUF3800"/>
    <property type="match status" value="1"/>
</dbReference>
<organism evidence="1 2">
    <name type="scientific">Candidatus Ryanbacteria bacterium RIFCSPLOWO2_12_FULL_47_9c</name>
    <dbReference type="NCBI Taxonomy" id="1802131"/>
    <lineage>
        <taxon>Bacteria</taxon>
        <taxon>Candidatus Ryaniibacteriota</taxon>
    </lineage>
</organism>
<dbReference type="EMBL" id="MHOB01000056">
    <property type="protein sequence ID" value="OGZ56247.1"/>
    <property type="molecule type" value="Genomic_DNA"/>
</dbReference>
<dbReference type="Proteomes" id="UP000178996">
    <property type="component" value="Unassembled WGS sequence"/>
</dbReference>
<accession>A0A1G2H1B1</accession>
<evidence type="ECO:0000313" key="1">
    <source>
        <dbReference type="EMBL" id="OGZ56247.1"/>
    </source>
</evidence>
<dbReference type="InterPro" id="IPR024524">
    <property type="entry name" value="DUF3800"/>
</dbReference>
<protein>
    <recommendedName>
        <fullName evidence="3">DUF3800 domain-containing protein</fullName>
    </recommendedName>
</protein>
<name>A0A1G2H1B1_9BACT</name>
<reference evidence="1 2" key="1">
    <citation type="journal article" date="2016" name="Nat. Commun.">
        <title>Thousands of microbial genomes shed light on interconnected biogeochemical processes in an aquifer system.</title>
        <authorList>
            <person name="Anantharaman K."/>
            <person name="Brown C.T."/>
            <person name="Hug L.A."/>
            <person name="Sharon I."/>
            <person name="Castelle C.J."/>
            <person name="Probst A.J."/>
            <person name="Thomas B.C."/>
            <person name="Singh A."/>
            <person name="Wilkins M.J."/>
            <person name="Karaoz U."/>
            <person name="Brodie E.L."/>
            <person name="Williams K.H."/>
            <person name="Hubbard S.S."/>
            <person name="Banfield J.F."/>
        </authorList>
    </citation>
    <scope>NUCLEOTIDE SEQUENCE [LARGE SCALE GENOMIC DNA]</scope>
</reference>
<comment type="caution">
    <text evidence="1">The sequence shown here is derived from an EMBL/GenBank/DDBJ whole genome shotgun (WGS) entry which is preliminary data.</text>
</comment>
<evidence type="ECO:0008006" key="3">
    <source>
        <dbReference type="Google" id="ProtNLM"/>
    </source>
</evidence>
<evidence type="ECO:0000313" key="2">
    <source>
        <dbReference type="Proteomes" id="UP000178996"/>
    </source>
</evidence>
<sequence length="208" mass="24280">MLVFIDDSGDPGFKFEKGSSRYFIVLILIFDDELEAEKTAVAIKELRRDLGFPDNVEFKFHKSSKDVRTKFLQAVNPFKFRVRALVVDKTLIRSQELQTNKNSFYGYAIKTGLKYTGGSVLNAKIRIDGSGDRIFRKSFLSYLRRQLNSREQRIMKNCRLVDSKGNVLVQMADMIAGSVRRFYDEDKPDHKMYKAIIKKHIEDEWQFK</sequence>
<gene>
    <name evidence="1" type="ORF">A3G60_01925</name>
</gene>
<proteinExistence type="predicted"/>